<evidence type="ECO:0000259" key="1">
    <source>
        <dbReference type="Pfam" id="PF01458"/>
    </source>
</evidence>
<accession>F4GLC8</accession>
<protein>
    <submittedName>
        <fullName evidence="2">SufBD protein</fullName>
    </submittedName>
</protein>
<reference evidence="2 3" key="2">
    <citation type="journal article" date="2012" name="Stand. Genomic Sci.">
        <title>Complete genome sequence of the termite hindgut bacterium Spirochaeta coccoides type strain (SPN1(T)), reclassification in the genus Sphaerochaeta as Sphaerochaeta coccoides comb. nov. and emendations of the family Spirochaetaceae and the genus Sphaerochaeta.</title>
        <authorList>
            <person name="Abt B."/>
            <person name="Han C."/>
            <person name="Scheuner C."/>
            <person name="Lu M."/>
            <person name="Lapidus A."/>
            <person name="Nolan M."/>
            <person name="Lucas S."/>
            <person name="Hammon N."/>
            <person name="Deshpande S."/>
            <person name="Cheng J.F."/>
            <person name="Tapia R."/>
            <person name="Goodwin L.A."/>
            <person name="Pitluck S."/>
            <person name="Liolios K."/>
            <person name="Pagani I."/>
            <person name="Ivanova N."/>
            <person name="Mavromatis K."/>
            <person name="Mikhailova N."/>
            <person name="Huntemann M."/>
            <person name="Pati A."/>
            <person name="Chen A."/>
            <person name="Palaniappan K."/>
            <person name="Land M."/>
            <person name="Hauser L."/>
            <person name="Brambilla E.M."/>
            <person name="Rohde M."/>
            <person name="Spring S."/>
            <person name="Gronow S."/>
            <person name="Goker M."/>
            <person name="Woyke T."/>
            <person name="Bristow J."/>
            <person name="Eisen J.A."/>
            <person name="Markowitz V."/>
            <person name="Hugenholtz P."/>
            <person name="Kyrpides N.C."/>
            <person name="Klenk H.P."/>
            <person name="Detter J.C."/>
        </authorList>
    </citation>
    <scope>NUCLEOTIDE SEQUENCE [LARGE SCALE GENOMIC DNA]</scope>
    <source>
        <strain evidence="3">ATCC BAA-1237 / DSM 17374 / SPN1</strain>
    </source>
</reference>
<dbReference type="InterPro" id="IPR055346">
    <property type="entry name" value="Fe-S_cluster_assembly_SufBD"/>
</dbReference>
<dbReference type="Proteomes" id="UP000007939">
    <property type="component" value="Chromosome"/>
</dbReference>
<dbReference type="PANTHER" id="PTHR43575">
    <property type="entry name" value="PROTEIN ABCI7, CHLOROPLASTIC"/>
    <property type="match status" value="1"/>
</dbReference>
<proteinExistence type="predicted"/>
<sequence length="366" mass="39199">MKTEKLTIHDVNILPRLTYRRMGLNGGDFQDELAVAGSLPKKPVPPPSDDYVIKDSAAFTSQVAVPSGIGDQFVAHVRSSANAGFFIGVKPHVRVTDPIIIPYVVDSSSPAIVDDTVLVAGEGSNVTLVQTIHSAGTPAAARYYAGSTRVVAHPHSHVTIVQVQLLDDQAVSFIDCGVHAEEGATVKVVHVLIGGRRMFGGSKAFLAGDDASYELGTMFLGDNERVSEMNYMATHQGKRTHSDLVGRGALLDKAVKTFKGTIDFLPGAVGSKGAEEEFSLMFSPQVRNKSVPLILCGEEDVEGAHAVSTGRIDVDSLFYLMSRGLDETTARKLLVEAQFEPIIAMIPDENIRDEVSTVIATRLAAQ</sequence>
<evidence type="ECO:0000313" key="2">
    <source>
        <dbReference type="EMBL" id="AEC02960.1"/>
    </source>
</evidence>
<dbReference type="EMBL" id="CP002659">
    <property type="protein sequence ID" value="AEC02960.1"/>
    <property type="molecule type" value="Genomic_DNA"/>
</dbReference>
<dbReference type="InterPro" id="IPR037284">
    <property type="entry name" value="SUF_FeS_clus_asmbl_SufBD_sf"/>
</dbReference>
<keyword evidence="3" id="KW-1185">Reference proteome</keyword>
<dbReference type="STRING" id="760011.Spico_1762"/>
<evidence type="ECO:0000313" key="3">
    <source>
        <dbReference type="Proteomes" id="UP000007939"/>
    </source>
</evidence>
<dbReference type="OrthoDB" id="9768262at2"/>
<dbReference type="Pfam" id="PF01458">
    <property type="entry name" value="SUFBD_core"/>
    <property type="match status" value="1"/>
</dbReference>
<dbReference type="SUPFAM" id="SSF101960">
    <property type="entry name" value="Stabilizer of iron transporter SufD"/>
    <property type="match status" value="1"/>
</dbReference>
<gene>
    <name evidence="2" type="ordered locus">Spico_1762</name>
</gene>
<dbReference type="HOGENOM" id="CLU_026231_2_0_12"/>
<dbReference type="eggNOG" id="COG0719">
    <property type="taxonomic scope" value="Bacteria"/>
</dbReference>
<dbReference type="InterPro" id="IPR000825">
    <property type="entry name" value="SUF_FeS_clus_asmbl_SufBD_core"/>
</dbReference>
<feature type="domain" description="SUF system FeS cluster assembly SufBD core" evidence="1">
    <location>
        <begin position="106"/>
        <end position="337"/>
    </location>
</feature>
<dbReference type="GO" id="GO:0016226">
    <property type="term" value="P:iron-sulfur cluster assembly"/>
    <property type="evidence" value="ECO:0007669"/>
    <property type="project" value="InterPro"/>
</dbReference>
<dbReference type="PANTHER" id="PTHR43575:SF1">
    <property type="entry name" value="PROTEIN ABCI7, CHLOROPLASTIC"/>
    <property type="match status" value="1"/>
</dbReference>
<reference evidence="3" key="1">
    <citation type="submission" date="2011-04" db="EMBL/GenBank/DDBJ databases">
        <title>The complete genome of Spirochaeta coccoides DSM 17374.</title>
        <authorList>
            <person name="Lucas S."/>
            <person name="Copeland A."/>
            <person name="Lapidus A."/>
            <person name="Bruce D."/>
            <person name="Goodwin L."/>
            <person name="Pitluck S."/>
            <person name="Peters L."/>
            <person name="Kyrpides N."/>
            <person name="Mavromatis K."/>
            <person name="Pagani I."/>
            <person name="Ivanova N."/>
            <person name="Ovchinnikova G."/>
            <person name="Lu M."/>
            <person name="Detter J.C."/>
            <person name="Tapia R."/>
            <person name="Han C."/>
            <person name="Land M."/>
            <person name="Hauser L."/>
            <person name="Markowitz V."/>
            <person name="Cheng J.-F."/>
            <person name="Hugenholtz P."/>
            <person name="Woyke T."/>
            <person name="Wu D."/>
            <person name="Spring S."/>
            <person name="Schroeder M."/>
            <person name="Brambilla E."/>
            <person name="Klenk H.-P."/>
            <person name="Eisen J.A."/>
        </authorList>
    </citation>
    <scope>NUCLEOTIDE SEQUENCE [LARGE SCALE GENOMIC DNA]</scope>
    <source>
        <strain evidence="3">ATCC BAA-1237 / DSM 17374 / SPN1</strain>
    </source>
</reference>
<organism evidence="2 3">
    <name type="scientific">Parasphaerochaeta coccoides (strain ATCC BAA-1237 / DSM 17374 / SPN1)</name>
    <name type="common">Sphaerochaeta coccoides</name>
    <dbReference type="NCBI Taxonomy" id="760011"/>
    <lineage>
        <taxon>Bacteria</taxon>
        <taxon>Pseudomonadati</taxon>
        <taxon>Spirochaetota</taxon>
        <taxon>Spirochaetia</taxon>
        <taxon>Spirochaetales</taxon>
        <taxon>Sphaerochaetaceae</taxon>
        <taxon>Parasphaerochaeta</taxon>
    </lineage>
</organism>
<name>F4GLC8_PARC1</name>
<dbReference type="KEGG" id="scc:Spico_1762"/>
<dbReference type="RefSeq" id="WP_013740353.1">
    <property type="nucleotide sequence ID" value="NC_015436.1"/>
</dbReference>
<dbReference type="AlphaFoldDB" id="F4GLC8"/>